<dbReference type="OrthoDB" id="1607513at2759"/>
<dbReference type="SUPFAM" id="SSF53098">
    <property type="entry name" value="Ribonuclease H-like"/>
    <property type="match status" value="1"/>
</dbReference>
<reference evidence="1 2" key="1">
    <citation type="submission" date="2014-04" db="EMBL/GenBank/DDBJ databases">
        <authorList>
            <consortium name="DOE Joint Genome Institute"/>
            <person name="Kuo A."/>
            <person name="Kohler A."/>
            <person name="Jargeat P."/>
            <person name="Nagy L.G."/>
            <person name="Floudas D."/>
            <person name="Copeland A."/>
            <person name="Barry K.W."/>
            <person name="Cichocki N."/>
            <person name="Veneault-Fourrey C."/>
            <person name="LaButti K."/>
            <person name="Lindquist E.A."/>
            <person name="Lipzen A."/>
            <person name="Lundell T."/>
            <person name="Morin E."/>
            <person name="Murat C."/>
            <person name="Sun H."/>
            <person name="Tunlid A."/>
            <person name="Henrissat B."/>
            <person name="Grigoriev I.V."/>
            <person name="Hibbett D.S."/>
            <person name="Martin F."/>
            <person name="Nordberg H.P."/>
            <person name="Cantor M.N."/>
            <person name="Hua S.X."/>
        </authorList>
    </citation>
    <scope>NUCLEOTIDE SEQUENCE [LARGE SCALE GENOMIC DNA]</scope>
    <source>
        <strain evidence="1 2">Ve08.2h10</strain>
    </source>
</reference>
<proteinExistence type="predicted"/>
<feature type="non-terminal residue" evidence="1">
    <location>
        <position position="150"/>
    </location>
</feature>
<evidence type="ECO:0000313" key="1">
    <source>
        <dbReference type="EMBL" id="KIK77636.1"/>
    </source>
</evidence>
<protein>
    <submittedName>
        <fullName evidence="1">Uncharacterized protein</fullName>
    </submittedName>
</protein>
<dbReference type="Proteomes" id="UP000054538">
    <property type="component" value="Unassembled WGS sequence"/>
</dbReference>
<reference evidence="2" key="2">
    <citation type="submission" date="2015-01" db="EMBL/GenBank/DDBJ databases">
        <title>Evolutionary Origins and Diversification of the Mycorrhizal Mutualists.</title>
        <authorList>
            <consortium name="DOE Joint Genome Institute"/>
            <consortium name="Mycorrhizal Genomics Consortium"/>
            <person name="Kohler A."/>
            <person name="Kuo A."/>
            <person name="Nagy L.G."/>
            <person name="Floudas D."/>
            <person name="Copeland A."/>
            <person name="Barry K.W."/>
            <person name="Cichocki N."/>
            <person name="Veneault-Fourrey C."/>
            <person name="LaButti K."/>
            <person name="Lindquist E.A."/>
            <person name="Lipzen A."/>
            <person name="Lundell T."/>
            <person name="Morin E."/>
            <person name="Murat C."/>
            <person name="Riley R."/>
            <person name="Ohm R."/>
            <person name="Sun H."/>
            <person name="Tunlid A."/>
            <person name="Henrissat B."/>
            <person name="Grigoriev I.V."/>
            <person name="Hibbett D.S."/>
            <person name="Martin F."/>
        </authorList>
    </citation>
    <scope>NUCLEOTIDE SEQUENCE [LARGE SCALE GENOMIC DNA]</scope>
    <source>
        <strain evidence="2">Ve08.2h10</strain>
    </source>
</reference>
<name>A0A0D0D246_9AGAM</name>
<accession>A0A0D0D246</accession>
<organism evidence="1 2">
    <name type="scientific">Paxillus rubicundulus Ve08.2h10</name>
    <dbReference type="NCBI Taxonomy" id="930991"/>
    <lineage>
        <taxon>Eukaryota</taxon>
        <taxon>Fungi</taxon>
        <taxon>Dikarya</taxon>
        <taxon>Basidiomycota</taxon>
        <taxon>Agaricomycotina</taxon>
        <taxon>Agaricomycetes</taxon>
        <taxon>Agaricomycetidae</taxon>
        <taxon>Boletales</taxon>
        <taxon>Paxilineae</taxon>
        <taxon>Paxillaceae</taxon>
        <taxon>Paxillus</taxon>
    </lineage>
</organism>
<keyword evidence="2" id="KW-1185">Reference proteome</keyword>
<dbReference type="EMBL" id="KN826897">
    <property type="protein sequence ID" value="KIK77636.1"/>
    <property type="molecule type" value="Genomic_DNA"/>
</dbReference>
<gene>
    <name evidence="1" type="ORF">PAXRUDRAFT_166214</name>
</gene>
<dbReference type="InterPro" id="IPR012337">
    <property type="entry name" value="RNaseH-like_sf"/>
</dbReference>
<dbReference type="AlphaFoldDB" id="A0A0D0D246"/>
<dbReference type="HOGENOM" id="CLU_099691_2_0_1"/>
<evidence type="ECO:0000313" key="2">
    <source>
        <dbReference type="Proteomes" id="UP000054538"/>
    </source>
</evidence>
<sequence length="150" mass="16964">IAYKIIHSTTIILPAWQIILHDLQMTVSLMPCNVATQWNSTFDMLDYASKHREAVDTVTQCRDLGLRKFELTDHKWKITEQLCSILKDATLFFSQSTPNLATVIPSMGHIGKYLMTYSCDRSYSPAICAVVSLTKSTLNCYYSLTDSSKV</sequence>
<dbReference type="InParanoid" id="A0A0D0D246"/>